<evidence type="ECO:0000313" key="5">
    <source>
        <dbReference type="Proteomes" id="UP000199021"/>
    </source>
</evidence>
<dbReference type="AlphaFoldDB" id="A0A1H9I6H7"/>
<organism evidence="4 5">
    <name type="scientific">Neolewinella agarilytica</name>
    <dbReference type="NCBI Taxonomy" id="478744"/>
    <lineage>
        <taxon>Bacteria</taxon>
        <taxon>Pseudomonadati</taxon>
        <taxon>Bacteroidota</taxon>
        <taxon>Saprospiria</taxon>
        <taxon>Saprospirales</taxon>
        <taxon>Lewinellaceae</taxon>
        <taxon>Neolewinella</taxon>
    </lineage>
</organism>
<evidence type="ECO:0000256" key="3">
    <source>
        <dbReference type="ARBA" id="ARBA00023237"/>
    </source>
</evidence>
<name>A0A1H9I6H7_9BACT</name>
<dbReference type="STRING" id="478744.SAMN05444359_11461"/>
<dbReference type="RefSeq" id="WP_175489379.1">
    <property type="nucleotide sequence ID" value="NZ_FOFB01000014.1"/>
</dbReference>
<dbReference type="InterPro" id="IPR036942">
    <property type="entry name" value="Beta-barrel_TonB_sf"/>
</dbReference>
<proteinExistence type="predicted"/>
<dbReference type="Gene3D" id="2.170.130.10">
    <property type="entry name" value="TonB-dependent receptor, plug domain"/>
    <property type="match status" value="1"/>
</dbReference>
<evidence type="ECO:0000256" key="2">
    <source>
        <dbReference type="ARBA" id="ARBA00023136"/>
    </source>
</evidence>
<dbReference type="InterPro" id="IPR037066">
    <property type="entry name" value="Plug_dom_sf"/>
</dbReference>
<dbReference type="Proteomes" id="UP000199021">
    <property type="component" value="Unassembled WGS sequence"/>
</dbReference>
<accession>A0A1H9I6H7</accession>
<comment type="subcellular location">
    <subcellularLocation>
        <location evidence="1">Cell outer membrane</location>
    </subcellularLocation>
</comment>
<keyword evidence="5" id="KW-1185">Reference proteome</keyword>
<protein>
    <submittedName>
        <fullName evidence="4">Outer membrane receptor proteins, mostly Fe transport</fullName>
    </submittedName>
</protein>
<gene>
    <name evidence="4" type="ORF">SAMN05444359_11461</name>
</gene>
<dbReference type="InParanoid" id="A0A1H9I6H7"/>
<sequence>MIFKSSKIRQGKSHIQFSIAKLGVAFLLLCPLVLGSQSLSKSTTLTVLDAISQEPITNVYLLDDQRLTVGLSDEEGIIRFSTKNSAYWITSHLSYLADTIYLQNLIQDETILLHPAENSLSTISVTAQPSNDGSVVSLNEKQIRSVPALLGEADPLRAALRIAGVESGGELNSRLHVRGGLPGENLTLLDGVPIYNETHVGPLFSIFNTDVLQNFTVHKIAAPAEKGSGISALLDAKTKLPDFNVPQLSFGIGPINSSVYYNGPWMNSKRTAVAIGLRGSPLSLLSLFSKKENLTNATLIELGDINLALRHEINPRSTIWARAFWTHDLGLFAQQSSFSNNPEIVDIRERNTVRWNNRGYSIKWDYTKGTKWTNTAQLYGAMYSYQIAETSESRNSSGITIDSSQFSLKGFVEDFGLRLLTKRYYSFGQLKFGTNLKQLKSLPVVLEEEVFNEFILSSTRKAYIANLFFNLLYNSNGKTELTFSAKLNNFWSEGYNIHLPTGFFSIQQNINSGTSVKFTAERIAQFAHALPSFGGAWELNSWLLASEAAPAAVANRAEISLQYPLSERISIVQALYLRYASNLVRASTANLADLFTGAQFTPDRCCATDGKAKNYGLETSLNYSNNSNLIIGINYTLARSVNEFPRINAGQPFSPRFDRRHSLSFWLSKSLKNNRWTVNAQFIYQSGLAYTVPIARVPSTTGIGLIPIYDQVNNTRFPAAHRMDMGVDYKWNGKNSHKNTLSAGVYNLYNQVNPINFSLRSRRNPPRDGLFPNPVLDTQVFSEGVFGFFPYVSFKKNFSLKRKQ</sequence>
<dbReference type="Gene3D" id="2.40.170.20">
    <property type="entry name" value="TonB-dependent receptor, beta-barrel domain"/>
    <property type="match status" value="1"/>
</dbReference>
<keyword evidence="3" id="KW-0998">Cell outer membrane</keyword>
<dbReference type="EMBL" id="FOFB01000014">
    <property type="protein sequence ID" value="SEQ70174.1"/>
    <property type="molecule type" value="Genomic_DNA"/>
</dbReference>
<dbReference type="GO" id="GO:0009279">
    <property type="term" value="C:cell outer membrane"/>
    <property type="evidence" value="ECO:0007669"/>
    <property type="project" value="UniProtKB-SubCell"/>
</dbReference>
<keyword evidence="2" id="KW-0472">Membrane</keyword>
<keyword evidence="4" id="KW-0675">Receptor</keyword>
<evidence type="ECO:0000256" key="1">
    <source>
        <dbReference type="ARBA" id="ARBA00004442"/>
    </source>
</evidence>
<reference evidence="5" key="1">
    <citation type="submission" date="2016-10" db="EMBL/GenBank/DDBJ databases">
        <authorList>
            <person name="Varghese N."/>
            <person name="Submissions S."/>
        </authorList>
    </citation>
    <scope>NUCLEOTIDE SEQUENCE [LARGE SCALE GENOMIC DNA]</scope>
    <source>
        <strain evidence="5">DSM 24740</strain>
    </source>
</reference>
<evidence type="ECO:0000313" key="4">
    <source>
        <dbReference type="EMBL" id="SEQ70174.1"/>
    </source>
</evidence>
<dbReference type="SUPFAM" id="SSF56935">
    <property type="entry name" value="Porins"/>
    <property type="match status" value="1"/>
</dbReference>